<sequence>MADKKITALTDLSTAVAGEDLLHVIDDPSGTPVNKKLSVSNLLNYIPDFVAFAETPQTLTGAGAANVTTMVTEHVTSGNNVVTLAAGVAGQIKIIIMKTLTSGSQTTIITPAALTGATTVTLSAAGEAAVFM</sequence>
<accession>A0A382ZIH5</accession>
<name>A0A382ZIH5_9ZZZZ</name>
<dbReference type="EMBL" id="UINC01183643">
    <property type="protein sequence ID" value="SVD94498.1"/>
    <property type="molecule type" value="Genomic_DNA"/>
</dbReference>
<proteinExistence type="predicted"/>
<gene>
    <name evidence="1" type="ORF">METZ01_LOCUS447352</name>
</gene>
<reference evidence="1" key="1">
    <citation type="submission" date="2018-05" db="EMBL/GenBank/DDBJ databases">
        <authorList>
            <person name="Lanie J.A."/>
            <person name="Ng W.-L."/>
            <person name="Kazmierczak K.M."/>
            <person name="Andrzejewski T.M."/>
            <person name="Davidsen T.M."/>
            <person name="Wayne K.J."/>
            <person name="Tettelin H."/>
            <person name="Glass J.I."/>
            <person name="Rusch D."/>
            <person name="Podicherti R."/>
            <person name="Tsui H.-C.T."/>
            <person name="Winkler M.E."/>
        </authorList>
    </citation>
    <scope>NUCLEOTIDE SEQUENCE</scope>
</reference>
<protein>
    <submittedName>
        <fullName evidence="1">Uncharacterized protein</fullName>
    </submittedName>
</protein>
<organism evidence="1">
    <name type="scientific">marine metagenome</name>
    <dbReference type="NCBI Taxonomy" id="408172"/>
    <lineage>
        <taxon>unclassified sequences</taxon>
        <taxon>metagenomes</taxon>
        <taxon>ecological metagenomes</taxon>
    </lineage>
</organism>
<evidence type="ECO:0000313" key="1">
    <source>
        <dbReference type="EMBL" id="SVD94498.1"/>
    </source>
</evidence>
<dbReference type="AlphaFoldDB" id="A0A382ZIH5"/>
<feature type="non-terminal residue" evidence="1">
    <location>
        <position position="132"/>
    </location>
</feature>